<dbReference type="Proteomes" id="UP001364695">
    <property type="component" value="Unassembled WGS sequence"/>
</dbReference>
<organism evidence="1 2">
    <name type="scientific">Amphibiibacter pelophylacis</name>
    <dbReference type="NCBI Taxonomy" id="1799477"/>
    <lineage>
        <taxon>Bacteria</taxon>
        <taxon>Pseudomonadati</taxon>
        <taxon>Pseudomonadota</taxon>
        <taxon>Betaproteobacteria</taxon>
        <taxon>Burkholderiales</taxon>
        <taxon>Sphaerotilaceae</taxon>
        <taxon>Amphibiibacter</taxon>
    </lineage>
</organism>
<comment type="caution">
    <text evidence="1">The sequence shown here is derived from an EMBL/GenBank/DDBJ whole genome shotgun (WGS) entry which is preliminary data.</text>
</comment>
<gene>
    <name evidence="1" type="ORF">RV045_13830</name>
</gene>
<dbReference type="EMBL" id="JAWDIE010000030">
    <property type="protein sequence ID" value="MEJ7139501.1"/>
    <property type="molecule type" value="Genomic_DNA"/>
</dbReference>
<name>A0ACC6P5N5_9BURK</name>
<proteinExistence type="predicted"/>
<keyword evidence="2" id="KW-1185">Reference proteome</keyword>
<reference evidence="1" key="1">
    <citation type="submission" date="2023-10" db="EMBL/GenBank/DDBJ databases">
        <title>Amphibacter perezi, gen. nov., sp. nov. a novel taxa of the family Comamonadaceae, class Betaproteobacteria isolated from the skin microbiota of Pelophylax perezi from different populations.</title>
        <authorList>
            <person name="Costa S."/>
            <person name="Proenca D.N."/>
            <person name="Lopes I."/>
            <person name="Morais P.V."/>
        </authorList>
    </citation>
    <scope>NUCLEOTIDE SEQUENCE</scope>
    <source>
        <strain evidence="1">SL12-8</strain>
    </source>
</reference>
<evidence type="ECO:0000313" key="1">
    <source>
        <dbReference type="EMBL" id="MEJ7139501.1"/>
    </source>
</evidence>
<sequence>MLSALIFDVDGTLADTETAHCAAFNAAFAQMGLDWHWDRDTYQRLLAVSGGVERMAQFWRETDPEAASSPGAEATLRALHQAKTRFYTGSTSGSAASGPLALRPGVLRLMREARASGLRLAIATTTTPANIAALLQPHLGAQWERWFDAIGDGHSAPVKKPHPQVYTQVLSRLGLDARSVIAFEDSANGLRAATAAGLATVVTPTAWTRHDGFAGALAVLPSLGEPDVSSPELCVDVARLRRWHASFWRDSAAPARRRAPLIQSQLEPELL</sequence>
<protein>
    <submittedName>
        <fullName evidence="1">HAD-IA family hydrolase</fullName>
    </submittedName>
</protein>
<keyword evidence="1" id="KW-0378">Hydrolase</keyword>
<evidence type="ECO:0000313" key="2">
    <source>
        <dbReference type="Proteomes" id="UP001364695"/>
    </source>
</evidence>
<accession>A0ACC6P5N5</accession>